<reference evidence="3" key="1">
    <citation type="journal article" date="2022" name="G3 (Bethesda)">
        <title>High quality genome of the basidiomycete yeast Dioszegia hungarica PDD-24b-2 isolated from cloud water.</title>
        <authorList>
            <person name="Jarrige D."/>
            <person name="Haridas S."/>
            <person name="Bleykasten-Grosshans C."/>
            <person name="Joly M."/>
            <person name="Nadalig T."/>
            <person name="Sancelme M."/>
            <person name="Vuilleumier S."/>
            <person name="Grigoriev I.V."/>
            <person name="Amato P."/>
            <person name="Bringel F."/>
        </authorList>
    </citation>
    <scope>NUCLEOTIDE SEQUENCE</scope>
    <source>
        <strain evidence="3">PDD-24b-2</strain>
    </source>
</reference>
<gene>
    <name evidence="3" type="ORF">MKK02DRAFT_45368</name>
</gene>
<keyword evidence="2" id="KW-0472">Membrane</keyword>
<keyword evidence="2" id="KW-0812">Transmembrane</keyword>
<evidence type="ECO:0000256" key="2">
    <source>
        <dbReference type="SAM" id="Phobius"/>
    </source>
</evidence>
<sequence length="410" mass="43541">MTAHRNEHHHHEPHKKIMDPRKLLSRRYSLMFLHFGIIIALILVSTLNVRSAILLGIHGTSALMFLIYVPPSAWLTWREGRNGTGYGAKVKKKKSKGAVAAAEEGGGGEADVELEGWEGGVRRGWTWDCAGLEVAYLGIQCGGTLVSSVLCALTLSSSECFGPEYNTGFVLDEFALLKERGTGHWCNGVIGATILSFVQFGLDLAWLGWVISVVRAGSGVRSGAEGALLSRRASIGVSARPGSASPDGQVTSPGAGLVMSPTSTVSSSGMPPPRLQPQPHVYHLLQTLLTPTPRLLTALAERRKAAEADTKRREAGAVAVEAPVHVWQVGASSATPGIRIPSSPGVRGVSESPISPVSGRDFARRDEAEGSELPPQDLVQSAVPAGDHHEVPPPYREGMDVPVYPGSAVR</sequence>
<evidence type="ECO:0000256" key="1">
    <source>
        <dbReference type="SAM" id="MobiDB-lite"/>
    </source>
</evidence>
<evidence type="ECO:0000313" key="4">
    <source>
        <dbReference type="Proteomes" id="UP001164286"/>
    </source>
</evidence>
<dbReference type="Proteomes" id="UP001164286">
    <property type="component" value="Unassembled WGS sequence"/>
</dbReference>
<keyword evidence="4" id="KW-1185">Reference proteome</keyword>
<name>A0AA38H8V1_9TREE</name>
<organism evidence="3 4">
    <name type="scientific">Dioszegia hungarica</name>
    <dbReference type="NCBI Taxonomy" id="4972"/>
    <lineage>
        <taxon>Eukaryota</taxon>
        <taxon>Fungi</taxon>
        <taxon>Dikarya</taxon>
        <taxon>Basidiomycota</taxon>
        <taxon>Agaricomycotina</taxon>
        <taxon>Tremellomycetes</taxon>
        <taxon>Tremellales</taxon>
        <taxon>Bulleribasidiaceae</taxon>
        <taxon>Dioszegia</taxon>
    </lineage>
</organism>
<dbReference type="AlphaFoldDB" id="A0AA38H8V1"/>
<dbReference type="RefSeq" id="XP_052946439.1">
    <property type="nucleotide sequence ID" value="XM_053093379.1"/>
</dbReference>
<feature type="transmembrane region" description="Helical" evidence="2">
    <location>
        <begin position="28"/>
        <end position="46"/>
    </location>
</feature>
<dbReference type="EMBL" id="JAKWFO010000005">
    <property type="protein sequence ID" value="KAI9636662.1"/>
    <property type="molecule type" value="Genomic_DNA"/>
</dbReference>
<proteinExistence type="predicted"/>
<keyword evidence="2" id="KW-1133">Transmembrane helix</keyword>
<protein>
    <submittedName>
        <fullName evidence="3">Uncharacterized protein</fullName>
    </submittedName>
</protein>
<dbReference type="GeneID" id="77732584"/>
<feature type="transmembrane region" description="Helical" evidence="2">
    <location>
        <begin position="52"/>
        <end position="69"/>
    </location>
</feature>
<evidence type="ECO:0000313" key="3">
    <source>
        <dbReference type="EMBL" id="KAI9636662.1"/>
    </source>
</evidence>
<accession>A0AA38H8V1</accession>
<feature type="region of interest" description="Disordered" evidence="1">
    <location>
        <begin position="334"/>
        <end position="410"/>
    </location>
</feature>
<comment type="caution">
    <text evidence="3">The sequence shown here is derived from an EMBL/GenBank/DDBJ whole genome shotgun (WGS) entry which is preliminary data.</text>
</comment>